<dbReference type="RefSeq" id="WP_157582522.1">
    <property type="nucleotide sequence ID" value="NZ_WPIN01000001.1"/>
</dbReference>
<sequence>MVTELINTIEKAALLFGSGRSGVDRAIAVIRQINQKGRLKHEDLLQLSNYVPGVYLTLAAHLEISPTELRERMQGGLLTAEVGITELNNAIYNRYLATPTNG</sequence>
<dbReference type="AlphaFoldDB" id="A0A7K1S4A7"/>
<gene>
    <name evidence="1" type="ORF">GO755_00025</name>
</gene>
<comment type="caution">
    <text evidence="1">The sequence shown here is derived from an EMBL/GenBank/DDBJ whole genome shotgun (WGS) entry which is preliminary data.</text>
</comment>
<dbReference type="Proteomes" id="UP000436006">
    <property type="component" value="Unassembled WGS sequence"/>
</dbReference>
<protein>
    <submittedName>
        <fullName evidence="1">Tape measure protein</fullName>
    </submittedName>
</protein>
<evidence type="ECO:0000313" key="1">
    <source>
        <dbReference type="EMBL" id="MVM28398.1"/>
    </source>
</evidence>
<evidence type="ECO:0000313" key="2">
    <source>
        <dbReference type="Proteomes" id="UP000436006"/>
    </source>
</evidence>
<dbReference type="InterPro" id="IPR013491">
    <property type="entry name" value="Tape_meas_N"/>
</dbReference>
<organism evidence="1 2">
    <name type="scientific">Spirosoma arboris</name>
    <dbReference type="NCBI Taxonomy" id="2682092"/>
    <lineage>
        <taxon>Bacteria</taxon>
        <taxon>Pseudomonadati</taxon>
        <taxon>Bacteroidota</taxon>
        <taxon>Cytophagia</taxon>
        <taxon>Cytophagales</taxon>
        <taxon>Cytophagaceae</taxon>
        <taxon>Spirosoma</taxon>
    </lineage>
</organism>
<proteinExistence type="predicted"/>
<accession>A0A7K1S4A7</accession>
<dbReference type="EMBL" id="WPIN01000001">
    <property type="protein sequence ID" value="MVM28398.1"/>
    <property type="molecule type" value="Genomic_DNA"/>
</dbReference>
<keyword evidence="2" id="KW-1185">Reference proteome</keyword>
<reference evidence="1 2" key="1">
    <citation type="submission" date="2019-12" db="EMBL/GenBank/DDBJ databases">
        <title>Spirosoma sp. HMF4905 genome sequencing and assembly.</title>
        <authorList>
            <person name="Kang H."/>
            <person name="Cha I."/>
            <person name="Kim H."/>
            <person name="Joh K."/>
        </authorList>
    </citation>
    <scope>NUCLEOTIDE SEQUENCE [LARGE SCALE GENOMIC DNA]</scope>
    <source>
        <strain evidence="1 2">HMF4905</strain>
    </source>
</reference>
<dbReference type="NCBIfam" id="TIGR02675">
    <property type="entry name" value="tape_meas_nterm"/>
    <property type="match status" value="1"/>
</dbReference>
<name>A0A7K1S4A7_9BACT</name>